<gene>
    <name evidence="2" type="ORF">RNJ44_01295</name>
</gene>
<accession>A0ABR4NRF6</accession>
<organism evidence="2 3">
    <name type="scientific">Nakaseomyces bracarensis</name>
    <dbReference type="NCBI Taxonomy" id="273131"/>
    <lineage>
        <taxon>Eukaryota</taxon>
        <taxon>Fungi</taxon>
        <taxon>Dikarya</taxon>
        <taxon>Ascomycota</taxon>
        <taxon>Saccharomycotina</taxon>
        <taxon>Saccharomycetes</taxon>
        <taxon>Saccharomycetales</taxon>
        <taxon>Saccharomycetaceae</taxon>
        <taxon>Nakaseomyces</taxon>
    </lineage>
</organism>
<keyword evidence="3" id="KW-1185">Reference proteome</keyword>
<proteinExistence type="predicted"/>
<name>A0ABR4NRF6_9SACH</name>
<dbReference type="Proteomes" id="UP001623330">
    <property type="component" value="Unassembled WGS sequence"/>
</dbReference>
<sequence length="361" mass="41349">MDDEFGPIRKSIRQVGPASILQGHSDPEKIPQFDIYPVSKKRKPNDKKEFPFAVINYPCTTVSPELFYEHLEFKKFRYYLLSNVVSQAIDHLPALNRVSEVVYKLIVRALDKNSGLDGYTRNFHLHLPQCFNSSKLVIIDRPIVIFDTVCSPSYSLLVLKLHDIGSVDQKVWDDITRVLKFTYPRIIELISNYKDENQNFNSLLELLEQLNDNKPANVKKISLNIVLLKPNSECNLTREYKVNIVVLNITSKLTKDNGPDLTDIISHGNFNIAKLFSDIFLLEPSKTVPPNLLSKWNTLVKLQVPASNIKAQTGALFHKFLLSYTIGGLGYNFIYFLENILNEARDVNTLFHSLYLLDICE</sequence>
<comment type="caution">
    <text evidence="2">The sequence shown here is derived from an EMBL/GenBank/DDBJ whole genome shotgun (WGS) entry which is preliminary data.</text>
</comment>
<reference evidence="2 3" key="1">
    <citation type="submission" date="2024-05" db="EMBL/GenBank/DDBJ databases">
        <title>Long read based assembly of the Candida bracarensis genome reveals expanded adhesin content.</title>
        <authorList>
            <person name="Marcet-Houben M."/>
            <person name="Ksiezopolska E."/>
            <person name="Gabaldon T."/>
        </authorList>
    </citation>
    <scope>NUCLEOTIDE SEQUENCE [LARGE SCALE GENOMIC DNA]</scope>
    <source>
        <strain evidence="2 3">CBM6</strain>
    </source>
</reference>
<evidence type="ECO:0000256" key="1">
    <source>
        <dbReference type="SAM" id="MobiDB-lite"/>
    </source>
</evidence>
<feature type="region of interest" description="Disordered" evidence="1">
    <location>
        <begin position="1"/>
        <end position="28"/>
    </location>
</feature>
<evidence type="ECO:0000313" key="3">
    <source>
        <dbReference type="Proteomes" id="UP001623330"/>
    </source>
</evidence>
<protein>
    <submittedName>
        <fullName evidence="2">Uncharacterized protein</fullName>
    </submittedName>
</protein>
<dbReference type="EMBL" id="JBEVYD010000009">
    <property type="protein sequence ID" value="KAL3230846.1"/>
    <property type="molecule type" value="Genomic_DNA"/>
</dbReference>
<evidence type="ECO:0000313" key="2">
    <source>
        <dbReference type="EMBL" id="KAL3230846.1"/>
    </source>
</evidence>